<dbReference type="Proteomes" id="UP000010121">
    <property type="component" value="Unassembled WGS sequence"/>
</dbReference>
<gene>
    <name evidence="2" type="ORF">Rsw2DRAFT_1311</name>
</gene>
<keyword evidence="3" id="KW-1185">Reference proteome</keyword>
<protein>
    <recommendedName>
        <fullName evidence="4">DUF2946 domain-containing protein</fullName>
    </recommendedName>
</protein>
<evidence type="ECO:0000313" key="3">
    <source>
        <dbReference type="Proteomes" id="UP000010121"/>
    </source>
</evidence>
<sequence length="129" mass="13508">MIGFSVFPRLFLVLALMLTSVPMVLARGQTGPTESLTICSDAGDAVITVDANGNPVAPSHFCPDCLAAVAVFLLPAAFSLPVPLVTAEAAPLPPPRRLHAHHSTPQCARGPPCRSDVAFTPKSTDRKIP</sequence>
<dbReference type="OrthoDB" id="7863585at2"/>
<dbReference type="EMBL" id="ACYY01000006">
    <property type="protein sequence ID" value="EEW25880.1"/>
    <property type="molecule type" value="Genomic_DNA"/>
</dbReference>
<dbReference type="eggNOG" id="ENOG5031BHN">
    <property type="taxonomic scope" value="Bacteria"/>
</dbReference>
<organism evidence="2 3">
    <name type="scientific">Rhodobacter ferrooxidans</name>
    <dbReference type="NCBI Taxonomy" id="371731"/>
    <lineage>
        <taxon>Bacteria</taxon>
        <taxon>Pseudomonadati</taxon>
        <taxon>Pseudomonadota</taxon>
        <taxon>Alphaproteobacteria</taxon>
        <taxon>Rhodobacterales</taxon>
        <taxon>Rhodobacter group</taxon>
        <taxon>Rhodobacter</taxon>
    </lineage>
</organism>
<feature type="region of interest" description="Disordered" evidence="1">
    <location>
        <begin position="93"/>
        <end position="129"/>
    </location>
</feature>
<evidence type="ECO:0000256" key="1">
    <source>
        <dbReference type="SAM" id="MobiDB-lite"/>
    </source>
</evidence>
<dbReference type="RefSeq" id="WP_008029258.1">
    <property type="nucleotide sequence ID" value="NZ_ACYY01000006.1"/>
</dbReference>
<proteinExistence type="predicted"/>
<accession>C8RZT3</accession>
<reference evidence="2 3" key="1">
    <citation type="submission" date="2009-08" db="EMBL/GenBank/DDBJ databases">
        <title>The draft genome of Rhodobacter sp. SW2.</title>
        <authorList>
            <consortium name="US DOE Joint Genome Institute (JGI-PGF)"/>
            <person name="Lucas S."/>
            <person name="Copeland A."/>
            <person name="Lapidus A."/>
            <person name="Glavina del Rio T."/>
            <person name="Tice H."/>
            <person name="Bruce D."/>
            <person name="Goodwin L."/>
            <person name="Pitluck S."/>
            <person name="Larimer F."/>
            <person name="Land M.L."/>
            <person name="Hauser L."/>
            <person name="Emerson D."/>
        </authorList>
    </citation>
    <scope>NUCLEOTIDE SEQUENCE [LARGE SCALE GENOMIC DNA]</scope>
    <source>
        <strain evidence="2 3">SW2</strain>
    </source>
</reference>
<evidence type="ECO:0008006" key="4">
    <source>
        <dbReference type="Google" id="ProtNLM"/>
    </source>
</evidence>
<evidence type="ECO:0000313" key="2">
    <source>
        <dbReference type="EMBL" id="EEW25880.1"/>
    </source>
</evidence>
<dbReference type="STRING" id="371731.Rsw2DRAFT_1311"/>
<name>C8RZT3_9RHOB</name>
<dbReference type="AlphaFoldDB" id="C8RZT3"/>
<comment type="caution">
    <text evidence="2">The sequence shown here is derived from an EMBL/GenBank/DDBJ whole genome shotgun (WGS) entry which is preliminary data.</text>
</comment>